<reference evidence="7" key="1">
    <citation type="submission" date="2023-07" db="EMBL/GenBank/DDBJ databases">
        <title>30 novel species of actinomycetes from the DSMZ collection.</title>
        <authorList>
            <person name="Nouioui I."/>
        </authorList>
    </citation>
    <scope>NUCLEOTIDE SEQUENCE [LARGE SCALE GENOMIC DNA]</scope>
    <source>
        <strain evidence="7">DSM 41886</strain>
    </source>
</reference>
<dbReference type="PANTHER" id="PTHR33154">
    <property type="entry name" value="TRANSCRIPTIONAL REGULATOR, ARSR FAMILY"/>
    <property type="match status" value="1"/>
</dbReference>
<feature type="compositionally biased region" description="Acidic residues" evidence="4">
    <location>
        <begin position="107"/>
        <end position="117"/>
    </location>
</feature>
<evidence type="ECO:0000256" key="3">
    <source>
        <dbReference type="ARBA" id="ARBA00023163"/>
    </source>
</evidence>
<dbReference type="InterPro" id="IPR051081">
    <property type="entry name" value="HTH_MetalResp_TranReg"/>
</dbReference>
<evidence type="ECO:0000256" key="2">
    <source>
        <dbReference type="ARBA" id="ARBA00023125"/>
    </source>
</evidence>
<keyword evidence="7" id="KW-1185">Reference proteome</keyword>
<dbReference type="PROSITE" id="PS50987">
    <property type="entry name" value="HTH_ARSR_2"/>
    <property type="match status" value="1"/>
</dbReference>
<dbReference type="InterPro" id="IPR001845">
    <property type="entry name" value="HTH_ArsR_DNA-bd_dom"/>
</dbReference>
<evidence type="ECO:0000259" key="5">
    <source>
        <dbReference type="PROSITE" id="PS50987"/>
    </source>
</evidence>
<dbReference type="Pfam" id="PF01022">
    <property type="entry name" value="HTH_5"/>
    <property type="match status" value="1"/>
</dbReference>
<dbReference type="InterPro" id="IPR036390">
    <property type="entry name" value="WH_DNA-bd_sf"/>
</dbReference>
<dbReference type="Proteomes" id="UP001183615">
    <property type="component" value="Unassembled WGS sequence"/>
</dbReference>
<dbReference type="PRINTS" id="PR00778">
    <property type="entry name" value="HTHARSR"/>
</dbReference>
<sequence length="126" mass="14629">MDGFAVLADDTRRRILDLLRQAPRDVGEIVRALGLSQPNVSKHLRVLREAGLVEAGVEGRRRVYRLTDMPLRDVEEWLRPYRERWVLHFDALEEHLDRRRAHRETATETETETETETDAGGAEADR</sequence>
<proteinExistence type="predicted"/>
<dbReference type="EMBL" id="JAVREV010000028">
    <property type="protein sequence ID" value="MDT0447190.1"/>
    <property type="molecule type" value="Genomic_DNA"/>
</dbReference>
<evidence type="ECO:0000313" key="7">
    <source>
        <dbReference type="Proteomes" id="UP001183615"/>
    </source>
</evidence>
<dbReference type="SUPFAM" id="SSF46785">
    <property type="entry name" value="Winged helix' DNA-binding domain"/>
    <property type="match status" value="1"/>
</dbReference>
<dbReference type="SMART" id="SM00418">
    <property type="entry name" value="HTH_ARSR"/>
    <property type="match status" value="1"/>
</dbReference>
<accession>A0ABU2SDY8</accession>
<comment type="caution">
    <text evidence="6">The sequence shown here is derived from an EMBL/GenBank/DDBJ whole genome shotgun (WGS) entry which is preliminary data.</text>
</comment>
<dbReference type="PANTHER" id="PTHR33154:SF33">
    <property type="entry name" value="TRANSCRIPTIONAL REPRESSOR SDPR"/>
    <property type="match status" value="1"/>
</dbReference>
<gene>
    <name evidence="6" type="ORF">RM779_32040</name>
</gene>
<evidence type="ECO:0000313" key="6">
    <source>
        <dbReference type="EMBL" id="MDT0447190.1"/>
    </source>
</evidence>
<dbReference type="NCBIfam" id="NF033788">
    <property type="entry name" value="HTH_metalloreg"/>
    <property type="match status" value="1"/>
</dbReference>
<evidence type="ECO:0000256" key="4">
    <source>
        <dbReference type="SAM" id="MobiDB-lite"/>
    </source>
</evidence>
<keyword evidence="1" id="KW-0805">Transcription regulation</keyword>
<feature type="region of interest" description="Disordered" evidence="4">
    <location>
        <begin position="98"/>
        <end position="126"/>
    </location>
</feature>
<dbReference type="InterPro" id="IPR036388">
    <property type="entry name" value="WH-like_DNA-bd_sf"/>
</dbReference>
<name>A0ABU2SDY8_9ACTN</name>
<organism evidence="6 7">
    <name type="scientific">Streptomyces johnsoniae</name>
    <dbReference type="NCBI Taxonomy" id="3075532"/>
    <lineage>
        <taxon>Bacteria</taxon>
        <taxon>Bacillati</taxon>
        <taxon>Actinomycetota</taxon>
        <taxon>Actinomycetes</taxon>
        <taxon>Kitasatosporales</taxon>
        <taxon>Streptomycetaceae</taxon>
        <taxon>Streptomyces</taxon>
    </lineage>
</organism>
<dbReference type="InterPro" id="IPR011991">
    <property type="entry name" value="ArsR-like_HTH"/>
</dbReference>
<evidence type="ECO:0000256" key="1">
    <source>
        <dbReference type="ARBA" id="ARBA00023015"/>
    </source>
</evidence>
<feature type="domain" description="HTH arsR-type" evidence="5">
    <location>
        <begin position="1"/>
        <end position="86"/>
    </location>
</feature>
<dbReference type="RefSeq" id="WP_311621313.1">
    <property type="nucleotide sequence ID" value="NZ_JAVREV010000028.1"/>
</dbReference>
<dbReference type="Gene3D" id="1.10.10.10">
    <property type="entry name" value="Winged helix-like DNA-binding domain superfamily/Winged helix DNA-binding domain"/>
    <property type="match status" value="1"/>
</dbReference>
<keyword evidence="2" id="KW-0238">DNA-binding</keyword>
<protein>
    <submittedName>
        <fullName evidence="6">Metalloregulator ArsR/SmtB family transcription factor</fullName>
    </submittedName>
</protein>
<keyword evidence="3" id="KW-0804">Transcription</keyword>
<dbReference type="CDD" id="cd00090">
    <property type="entry name" value="HTH_ARSR"/>
    <property type="match status" value="1"/>
</dbReference>